<gene>
    <name evidence="1" type="ORF">BFN67_04775</name>
</gene>
<proteinExistence type="predicted"/>
<name>A0A1V8RNZ8_9HYPH</name>
<dbReference type="RefSeq" id="WP_080920470.1">
    <property type="nucleotide sequence ID" value="NZ_MDET01000023.1"/>
</dbReference>
<protein>
    <submittedName>
        <fullName evidence="1">Uncharacterized protein</fullName>
    </submittedName>
</protein>
<dbReference type="AlphaFoldDB" id="A0A1V8RNZ8"/>
<organism evidence="1 2">
    <name type="scientific">Manganibacter manganicus</name>
    <dbReference type="NCBI Taxonomy" id="1873176"/>
    <lineage>
        <taxon>Bacteria</taxon>
        <taxon>Pseudomonadati</taxon>
        <taxon>Pseudomonadota</taxon>
        <taxon>Alphaproteobacteria</taxon>
        <taxon>Hyphomicrobiales</taxon>
        <taxon>Phyllobacteriaceae</taxon>
        <taxon>Manganibacter</taxon>
    </lineage>
</organism>
<dbReference type="OrthoDB" id="9879498at2"/>
<dbReference type="Proteomes" id="UP000191905">
    <property type="component" value="Unassembled WGS sequence"/>
</dbReference>
<evidence type="ECO:0000313" key="1">
    <source>
        <dbReference type="EMBL" id="OQM74932.1"/>
    </source>
</evidence>
<keyword evidence="2" id="KW-1185">Reference proteome</keyword>
<dbReference type="EMBL" id="MDET01000023">
    <property type="protein sequence ID" value="OQM74932.1"/>
    <property type="molecule type" value="Genomic_DNA"/>
</dbReference>
<reference evidence="1 2" key="1">
    <citation type="journal article" date="2016" name="Int. J. Syst. Evol. Microbiol.">
        <title>Pseudaminobacter manganicus sp. nov., isolated from sludge of a manganese mine.</title>
        <authorList>
            <person name="Li J."/>
            <person name="Huang J."/>
            <person name="Liao S."/>
            <person name="Wang G."/>
        </authorList>
    </citation>
    <scope>NUCLEOTIDE SEQUENCE [LARGE SCALE GENOMIC DNA]</scope>
    <source>
        <strain evidence="1 2">JH-7</strain>
    </source>
</reference>
<sequence>MSNPYIKETIVDRSCIGNPVPRIDRDFLMRDFAFDLATELAMNVENADDLQQSYAGAWIDCGNDLTIFVNAEHGAKIGRVKVGAFTGLVRKLDSNGPKMPSATYDAARPMAAIAKAIRKNIIDVARPLVDGLREQVKERVRSADEFGALIHLMEMRFPGLQINRKNPNDLTAEIYINNGAGYASGTLYTDGRISFQRVSAYSRESSDAILSAIAGKRES</sequence>
<accession>A0A1V8RNZ8</accession>
<comment type="caution">
    <text evidence="1">The sequence shown here is derived from an EMBL/GenBank/DDBJ whole genome shotgun (WGS) entry which is preliminary data.</text>
</comment>
<evidence type="ECO:0000313" key="2">
    <source>
        <dbReference type="Proteomes" id="UP000191905"/>
    </source>
</evidence>
<dbReference type="STRING" id="1873176.BFN67_04775"/>